<dbReference type="GO" id="GO:0003677">
    <property type="term" value="F:DNA binding"/>
    <property type="evidence" value="ECO:0007669"/>
    <property type="project" value="UniProtKB-KW"/>
</dbReference>
<feature type="domain" description="HTH iclR-type" evidence="4">
    <location>
        <begin position="14"/>
        <end position="76"/>
    </location>
</feature>
<dbReference type="InterPro" id="IPR050707">
    <property type="entry name" value="HTH_MetabolicPath_Reg"/>
</dbReference>
<gene>
    <name evidence="6" type="ORF">SAMN05444170_3527</name>
</gene>
<dbReference type="Gene3D" id="1.10.10.10">
    <property type="entry name" value="Winged helix-like DNA-binding domain superfamily/Winged helix DNA-binding domain"/>
    <property type="match status" value="1"/>
</dbReference>
<evidence type="ECO:0000259" key="5">
    <source>
        <dbReference type="PROSITE" id="PS51078"/>
    </source>
</evidence>
<dbReference type="OrthoDB" id="6811967at2"/>
<feature type="domain" description="IclR-ED" evidence="5">
    <location>
        <begin position="77"/>
        <end position="256"/>
    </location>
</feature>
<dbReference type="EMBL" id="LT670849">
    <property type="protein sequence ID" value="SHN77892.1"/>
    <property type="molecule type" value="Genomic_DNA"/>
</dbReference>
<dbReference type="PROSITE" id="PS51077">
    <property type="entry name" value="HTH_ICLR"/>
    <property type="match status" value="1"/>
</dbReference>
<dbReference type="InterPro" id="IPR029016">
    <property type="entry name" value="GAF-like_dom_sf"/>
</dbReference>
<keyword evidence="7" id="KW-1185">Reference proteome</keyword>
<evidence type="ECO:0000256" key="1">
    <source>
        <dbReference type="ARBA" id="ARBA00023015"/>
    </source>
</evidence>
<dbReference type="GO" id="GO:0045892">
    <property type="term" value="P:negative regulation of DNA-templated transcription"/>
    <property type="evidence" value="ECO:0007669"/>
    <property type="project" value="TreeGrafter"/>
</dbReference>
<keyword evidence="3" id="KW-0804">Transcription</keyword>
<dbReference type="PROSITE" id="PS51078">
    <property type="entry name" value="ICLR_ED"/>
    <property type="match status" value="1"/>
</dbReference>
<dbReference type="InterPro" id="IPR014757">
    <property type="entry name" value="Tscrpt_reg_IclR_C"/>
</dbReference>
<dbReference type="SUPFAM" id="SSF55781">
    <property type="entry name" value="GAF domain-like"/>
    <property type="match status" value="1"/>
</dbReference>
<dbReference type="AlphaFoldDB" id="A0A1M7U485"/>
<proteinExistence type="predicted"/>
<dbReference type="SMART" id="SM00346">
    <property type="entry name" value="HTH_ICLR"/>
    <property type="match status" value="1"/>
</dbReference>
<keyword evidence="2" id="KW-0238">DNA-binding</keyword>
<evidence type="ECO:0000313" key="7">
    <source>
        <dbReference type="Proteomes" id="UP000184096"/>
    </source>
</evidence>
<protein>
    <submittedName>
        <fullName evidence="6">Transcriptional regulator, IclR family</fullName>
    </submittedName>
</protein>
<accession>A0A1M7U485</accession>
<name>A0A1M7U485_9BRAD</name>
<dbReference type="PANTHER" id="PTHR30136">
    <property type="entry name" value="HELIX-TURN-HELIX TRANSCRIPTIONAL REGULATOR, ICLR FAMILY"/>
    <property type="match status" value="1"/>
</dbReference>
<dbReference type="PANTHER" id="PTHR30136:SF8">
    <property type="entry name" value="TRANSCRIPTIONAL REGULATORY PROTEIN"/>
    <property type="match status" value="1"/>
</dbReference>
<dbReference type="InterPro" id="IPR005471">
    <property type="entry name" value="Tscrpt_reg_IclR_N"/>
</dbReference>
<dbReference type="Pfam" id="PF01614">
    <property type="entry name" value="IclR_C"/>
    <property type="match status" value="1"/>
</dbReference>
<evidence type="ECO:0000256" key="2">
    <source>
        <dbReference type="ARBA" id="ARBA00023125"/>
    </source>
</evidence>
<dbReference type="FunFam" id="1.10.10.10:FF:000056">
    <property type="entry name" value="IclR family transcriptional regulator"/>
    <property type="match status" value="1"/>
</dbReference>
<reference evidence="7" key="1">
    <citation type="submission" date="2016-11" db="EMBL/GenBank/DDBJ databases">
        <authorList>
            <person name="Varghese N."/>
            <person name="Submissions S."/>
        </authorList>
    </citation>
    <scope>NUCLEOTIDE SEQUENCE [LARGE SCALE GENOMIC DNA]</scope>
    <source>
        <strain evidence="7">GAS401</strain>
    </source>
</reference>
<dbReference type="GO" id="GO:0003700">
    <property type="term" value="F:DNA-binding transcription factor activity"/>
    <property type="evidence" value="ECO:0007669"/>
    <property type="project" value="TreeGrafter"/>
</dbReference>
<dbReference type="Proteomes" id="UP000184096">
    <property type="component" value="Chromosome I"/>
</dbReference>
<dbReference type="Gene3D" id="3.30.450.40">
    <property type="match status" value="1"/>
</dbReference>
<sequence length="263" mass="28192">MIDENHEDDERLGIQSVEIAAEILRAMAQGKTPMQLREVSSATGMHRGKVHRYLTSLTRSGILYQDGPTGAYGIGPLSIALGLAGLRSLDPVRIALREIPSFGDQVNETIAVSIWGEFGPTVIAIQESRRPITLNVRPGSILPIRRSATGQVFEAFLPKNVVAAVLDRDHDGSVHGKGHKRSNSLSLVRERKMASVEGDLISGINAIAAPVFDHLGNLCLVIGIVGQKETLDVNWKGHDASMLAAFVSRLSIELGYSEASGGG</sequence>
<organism evidence="6 7">
    <name type="scientific">Bradyrhizobium erythrophlei</name>
    <dbReference type="NCBI Taxonomy" id="1437360"/>
    <lineage>
        <taxon>Bacteria</taxon>
        <taxon>Pseudomonadati</taxon>
        <taxon>Pseudomonadota</taxon>
        <taxon>Alphaproteobacteria</taxon>
        <taxon>Hyphomicrobiales</taxon>
        <taxon>Nitrobacteraceae</taxon>
        <taxon>Bradyrhizobium</taxon>
    </lineage>
</organism>
<dbReference type="RefSeq" id="WP_072819526.1">
    <property type="nucleotide sequence ID" value="NZ_LT670849.1"/>
</dbReference>
<dbReference type="Pfam" id="PF09339">
    <property type="entry name" value="HTH_IclR"/>
    <property type="match status" value="1"/>
</dbReference>
<evidence type="ECO:0000259" key="4">
    <source>
        <dbReference type="PROSITE" id="PS51077"/>
    </source>
</evidence>
<dbReference type="InterPro" id="IPR036390">
    <property type="entry name" value="WH_DNA-bd_sf"/>
</dbReference>
<dbReference type="SUPFAM" id="SSF46785">
    <property type="entry name" value="Winged helix' DNA-binding domain"/>
    <property type="match status" value="1"/>
</dbReference>
<keyword evidence="1" id="KW-0805">Transcription regulation</keyword>
<dbReference type="InterPro" id="IPR036388">
    <property type="entry name" value="WH-like_DNA-bd_sf"/>
</dbReference>
<evidence type="ECO:0000313" key="6">
    <source>
        <dbReference type="EMBL" id="SHN77892.1"/>
    </source>
</evidence>
<evidence type="ECO:0000256" key="3">
    <source>
        <dbReference type="ARBA" id="ARBA00023163"/>
    </source>
</evidence>